<keyword evidence="3" id="KW-1185">Reference proteome</keyword>
<name>A0ABX7BE01_9PROT</name>
<accession>A0ABX7BE01</accession>
<gene>
    <name evidence="2" type="ORF">IGS68_13880</name>
</gene>
<keyword evidence="1" id="KW-0732">Signal</keyword>
<evidence type="ECO:0000256" key="1">
    <source>
        <dbReference type="SAM" id="SignalP"/>
    </source>
</evidence>
<dbReference type="EMBL" id="CP067420">
    <property type="protein sequence ID" value="QQP92427.1"/>
    <property type="molecule type" value="Genomic_DNA"/>
</dbReference>
<dbReference type="Pfam" id="PF19649">
    <property type="entry name" value="DUF6152"/>
    <property type="match status" value="1"/>
</dbReference>
<reference evidence="2" key="1">
    <citation type="submission" date="2021-02" db="EMBL/GenBank/DDBJ databases">
        <title>Skermanella TT6 skin isolate.</title>
        <authorList>
            <person name="Lee K."/>
            <person name="Ganzorig M."/>
        </authorList>
    </citation>
    <scope>NUCLEOTIDE SEQUENCE</scope>
    <source>
        <strain evidence="2">TT6</strain>
    </source>
</reference>
<protein>
    <recommendedName>
        <fullName evidence="4">DUF5666 domain-containing protein</fullName>
    </recommendedName>
</protein>
<dbReference type="InterPro" id="IPR046150">
    <property type="entry name" value="DUF6152"/>
</dbReference>
<sequence>MAAAAVLGTLAVTPTAMAHHGWGSYDSTAPTTLDGTVQSVSFANPHASIQLESQGKTWFIVLAPPSRMTTRGLPDGTLRQGQTVSLDGYIHRSDPTELRAERIRVDGKSVELR</sequence>
<feature type="signal peptide" evidence="1">
    <location>
        <begin position="1"/>
        <end position="18"/>
    </location>
</feature>
<evidence type="ECO:0008006" key="4">
    <source>
        <dbReference type="Google" id="ProtNLM"/>
    </source>
</evidence>
<organism evidence="2 3">
    <name type="scientific">Skermanella cutis</name>
    <dbReference type="NCBI Taxonomy" id="2775420"/>
    <lineage>
        <taxon>Bacteria</taxon>
        <taxon>Pseudomonadati</taxon>
        <taxon>Pseudomonadota</taxon>
        <taxon>Alphaproteobacteria</taxon>
        <taxon>Rhodospirillales</taxon>
        <taxon>Azospirillaceae</taxon>
        <taxon>Skermanella</taxon>
    </lineage>
</organism>
<dbReference type="Proteomes" id="UP000595197">
    <property type="component" value="Chromosome"/>
</dbReference>
<evidence type="ECO:0000313" key="3">
    <source>
        <dbReference type="Proteomes" id="UP000595197"/>
    </source>
</evidence>
<feature type="chain" id="PRO_5046405111" description="DUF5666 domain-containing protein" evidence="1">
    <location>
        <begin position="19"/>
        <end position="113"/>
    </location>
</feature>
<proteinExistence type="predicted"/>
<evidence type="ECO:0000313" key="2">
    <source>
        <dbReference type="EMBL" id="QQP92427.1"/>
    </source>
</evidence>